<dbReference type="VEuPathDB" id="FungiDB:BTJ68_05782"/>
<evidence type="ECO:0000256" key="2">
    <source>
        <dbReference type="SAM" id="SignalP"/>
    </source>
</evidence>
<evidence type="ECO:0008006" key="5">
    <source>
        <dbReference type="Google" id="ProtNLM"/>
    </source>
</evidence>
<sequence length="198" mass="20268">MLGIVTAIVSLASAAVAQQTSYEPGTGVRSLWFPYVTLSGTPVASILGHATGTDNITSYVVSCPTATPECNISPNMTLTEGPSTARYLSSNDAGTATIRCDITSFTTGECHQEYIRNGIIDRTSQSVGTDVITYQPVQITATAMNSSTVPQTVTVTPTPSSTTSSSSSSTNFADVQTANGPWAMGGAVGMGLAALAAL</sequence>
<dbReference type="AlphaFoldDB" id="A0A3M7HH27"/>
<dbReference type="PANTHER" id="PTHR40640">
    <property type="entry name" value="ANCHORED GLYCOPROTEIN, PUTATIVE (AFU_ORTHOLOGUE AFUA_8G04860)-RELATED"/>
    <property type="match status" value="1"/>
</dbReference>
<organism evidence="3 4">
    <name type="scientific">Hortaea werneckii</name>
    <name type="common">Black yeast</name>
    <name type="synonym">Cladosporium werneckii</name>
    <dbReference type="NCBI Taxonomy" id="91943"/>
    <lineage>
        <taxon>Eukaryota</taxon>
        <taxon>Fungi</taxon>
        <taxon>Dikarya</taxon>
        <taxon>Ascomycota</taxon>
        <taxon>Pezizomycotina</taxon>
        <taxon>Dothideomycetes</taxon>
        <taxon>Dothideomycetidae</taxon>
        <taxon>Mycosphaerellales</taxon>
        <taxon>Teratosphaeriaceae</taxon>
        <taxon>Hortaea</taxon>
    </lineage>
</organism>
<feature type="compositionally biased region" description="Low complexity" evidence="1">
    <location>
        <begin position="148"/>
        <end position="170"/>
    </location>
</feature>
<name>A0A3M7HH27_HORWE</name>
<evidence type="ECO:0000313" key="3">
    <source>
        <dbReference type="EMBL" id="RMZ12574.1"/>
    </source>
</evidence>
<evidence type="ECO:0000313" key="4">
    <source>
        <dbReference type="Proteomes" id="UP000281468"/>
    </source>
</evidence>
<dbReference type="PANTHER" id="PTHR40640:SF1">
    <property type="entry name" value="ANCHORED GLYCOPROTEIN, PUTATIVE (AFU_ORTHOLOGUE AFUA_8G04860)-RELATED"/>
    <property type="match status" value="1"/>
</dbReference>
<feature type="signal peptide" evidence="2">
    <location>
        <begin position="1"/>
        <end position="17"/>
    </location>
</feature>
<keyword evidence="2" id="KW-0732">Signal</keyword>
<evidence type="ECO:0000256" key="1">
    <source>
        <dbReference type="SAM" id="MobiDB-lite"/>
    </source>
</evidence>
<reference evidence="3 4" key="1">
    <citation type="journal article" date="2018" name="BMC Genomics">
        <title>Genomic evidence for intraspecific hybridization in a clonal and extremely halotolerant yeast.</title>
        <authorList>
            <person name="Gostincar C."/>
            <person name="Stajich J.E."/>
            <person name="Zupancic J."/>
            <person name="Zalar P."/>
            <person name="Gunde-Cimerman N."/>
        </authorList>
    </citation>
    <scope>NUCLEOTIDE SEQUENCE [LARGE SCALE GENOMIC DNA]</scope>
    <source>
        <strain evidence="3 4">EXF-171</strain>
    </source>
</reference>
<proteinExistence type="predicted"/>
<dbReference type="Proteomes" id="UP000281468">
    <property type="component" value="Unassembled WGS sequence"/>
</dbReference>
<dbReference type="EMBL" id="QWIQ01000050">
    <property type="protein sequence ID" value="RMZ12574.1"/>
    <property type="molecule type" value="Genomic_DNA"/>
</dbReference>
<accession>A0A3M7HH27</accession>
<gene>
    <name evidence="3" type="ORF">D0862_02631</name>
</gene>
<feature type="region of interest" description="Disordered" evidence="1">
    <location>
        <begin position="148"/>
        <end position="172"/>
    </location>
</feature>
<feature type="chain" id="PRO_5018149242" description="GPI anchored protein" evidence="2">
    <location>
        <begin position="18"/>
        <end position="198"/>
    </location>
</feature>
<comment type="caution">
    <text evidence="3">The sequence shown here is derived from an EMBL/GenBank/DDBJ whole genome shotgun (WGS) entry which is preliminary data.</text>
</comment>
<protein>
    <recommendedName>
        <fullName evidence="5">GPI anchored protein</fullName>
    </recommendedName>
</protein>